<dbReference type="InterPro" id="IPR022301">
    <property type="entry name" value="Integral_membrane_YjbE"/>
</dbReference>
<keyword evidence="3 6" id="KW-0812">Transmembrane</keyword>
<feature type="transmembrane region" description="Helical" evidence="6">
    <location>
        <begin position="6"/>
        <end position="24"/>
    </location>
</feature>
<evidence type="ECO:0000256" key="5">
    <source>
        <dbReference type="ARBA" id="ARBA00023136"/>
    </source>
</evidence>
<dbReference type="PANTHER" id="PTHR30238">
    <property type="entry name" value="MEMBRANE BOUND PREDICTED REDOX MODULATOR"/>
    <property type="match status" value="1"/>
</dbReference>
<dbReference type="AlphaFoldDB" id="A0A6F9EDN0"/>
<evidence type="ECO:0000256" key="1">
    <source>
        <dbReference type="ARBA" id="ARBA00004141"/>
    </source>
</evidence>
<comment type="subcellular location">
    <subcellularLocation>
        <location evidence="1">Membrane</location>
        <topology evidence="1">Multi-pass membrane protein</topology>
    </subcellularLocation>
</comment>
<feature type="transmembrane region" description="Helical" evidence="6">
    <location>
        <begin position="209"/>
        <end position="230"/>
    </location>
</feature>
<proteinExistence type="inferred from homology"/>
<reference evidence="7 8" key="1">
    <citation type="submission" date="2020-04" db="EMBL/GenBank/DDBJ databases">
        <authorList>
            <person name="Hogendoorn C."/>
        </authorList>
    </citation>
    <scope>NUCLEOTIDE SEQUENCE [LARGE SCALE GENOMIC DNA]</scope>
    <source>
        <strain evidence="7">COOX1</strain>
    </source>
</reference>
<name>A0A6F9EDN0_9BACL</name>
<feature type="transmembrane region" description="Helical" evidence="6">
    <location>
        <begin position="149"/>
        <end position="170"/>
    </location>
</feature>
<accession>A0A6F9EDN0</accession>
<comment type="similarity">
    <text evidence="2">Belongs to the TerC family.</text>
</comment>
<feature type="transmembrane region" description="Helical" evidence="6">
    <location>
        <begin position="45"/>
        <end position="67"/>
    </location>
</feature>
<dbReference type="GO" id="GO:0016020">
    <property type="term" value="C:membrane"/>
    <property type="evidence" value="ECO:0007669"/>
    <property type="project" value="UniProtKB-SubCell"/>
</dbReference>
<evidence type="ECO:0000256" key="4">
    <source>
        <dbReference type="ARBA" id="ARBA00022989"/>
    </source>
</evidence>
<dbReference type="Pfam" id="PF03741">
    <property type="entry name" value="TerC"/>
    <property type="match status" value="1"/>
</dbReference>
<keyword evidence="4 6" id="KW-1133">Transmembrane helix</keyword>
<dbReference type="PANTHER" id="PTHR30238:SF4">
    <property type="entry name" value="SLL1022 PROTEIN"/>
    <property type="match status" value="1"/>
</dbReference>
<dbReference type="RefSeq" id="WP_170086351.1">
    <property type="nucleotide sequence ID" value="NZ_CP047971.1"/>
</dbReference>
<keyword evidence="5 6" id="KW-0472">Membrane</keyword>
<evidence type="ECO:0000313" key="8">
    <source>
        <dbReference type="Proteomes" id="UP000502196"/>
    </source>
</evidence>
<evidence type="ECO:0000256" key="2">
    <source>
        <dbReference type="ARBA" id="ARBA00007511"/>
    </source>
</evidence>
<gene>
    <name evidence="7" type="primary">yjbE</name>
    <name evidence="7" type="ORF">COOX1_3014</name>
</gene>
<dbReference type="Proteomes" id="UP000502196">
    <property type="component" value="Chromosome"/>
</dbReference>
<sequence length="240" mass="25545">MEFLSAAFFSALLAIIIIDLVLAGDNAVVIGMSARTLPKDLQKKAIVWGTLIAIAVRILATFVAVWLLEIPGLLLAGGLLLIWISYKLLVQESRPHEEGRSELGKVAGTMAVAEAAVGLRAAIRTIVVADAAMGLDNVLAVAGAAHGHWILVFLGLLISIPLVVWGSTLIVKLMDRFPWLIYVGGGVLAWTAGKMIADEPLLQTVFDNSVLYWTTIVLVIVGVLTAGLLTNQKRHHAAGS</sequence>
<feature type="transmembrane region" description="Helical" evidence="6">
    <location>
        <begin position="177"/>
        <end position="197"/>
    </location>
</feature>
<evidence type="ECO:0000313" key="7">
    <source>
        <dbReference type="EMBL" id="CAB3395644.1"/>
    </source>
</evidence>
<evidence type="ECO:0000256" key="3">
    <source>
        <dbReference type="ARBA" id="ARBA00022692"/>
    </source>
</evidence>
<protein>
    <submittedName>
        <fullName evidence="7">Uncharacterized membrane protein YjbE</fullName>
    </submittedName>
</protein>
<dbReference type="NCBIfam" id="TIGR03717">
    <property type="entry name" value="R_switched_YjbE"/>
    <property type="match status" value="1"/>
</dbReference>
<organism evidence="7 8">
    <name type="scientific">Kyrpidia spormannii</name>
    <dbReference type="NCBI Taxonomy" id="2055160"/>
    <lineage>
        <taxon>Bacteria</taxon>
        <taxon>Bacillati</taxon>
        <taxon>Bacillota</taxon>
        <taxon>Bacilli</taxon>
        <taxon>Bacillales</taxon>
        <taxon>Alicyclobacillaceae</taxon>
        <taxon>Kyrpidia</taxon>
    </lineage>
</organism>
<dbReference type="EMBL" id="LR792683">
    <property type="protein sequence ID" value="CAB3395644.1"/>
    <property type="molecule type" value="Genomic_DNA"/>
</dbReference>
<evidence type="ECO:0000256" key="6">
    <source>
        <dbReference type="SAM" id="Phobius"/>
    </source>
</evidence>
<dbReference type="InterPro" id="IPR005496">
    <property type="entry name" value="Integral_membrane_TerC"/>
</dbReference>